<evidence type="ECO:0000313" key="3">
    <source>
        <dbReference type="Proteomes" id="UP001589789"/>
    </source>
</evidence>
<gene>
    <name evidence="2" type="ORF">ACFFIC_19135</name>
</gene>
<name>A0ABV6IY55_9PROT</name>
<comment type="caution">
    <text evidence="2">The sequence shown here is derived from an EMBL/GenBank/DDBJ whole genome shotgun (WGS) entry which is preliminary data.</text>
</comment>
<proteinExistence type="predicted"/>
<dbReference type="InterPro" id="IPR032307">
    <property type="entry name" value="PepSY_TM-like_2"/>
</dbReference>
<accession>A0ABV6IY55</accession>
<protein>
    <submittedName>
        <fullName evidence="2">PepSY-associated TM helix domain-containing protein</fullName>
    </submittedName>
</protein>
<dbReference type="Pfam" id="PF16357">
    <property type="entry name" value="PepSY_TM_like_2"/>
    <property type="match status" value="1"/>
</dbReference>
<dbReference type="PANTHER" id="PTHR40115">
    <property type="entry name" value="INNER MEMBRANE PROTEIN WITH PEPSY TM HELIX"/>
    <property type="match status" value="1"/>
</dbReference>
<sequence length="214" mass="22740">MTDDSKNAGVAPRRPGGNTRAEFYRQCRRWHGYLSAFAFIALMFFSATGIMLNHPEWFEGVPGEARRSVVTLSPERLATAMQGEDVPGSLAAAVAELADVIGVFSSGEVSEDTATLRLEGVRGSTDISVDLRGGQSEVEVVPASASSVLQELHRGTGAGAAWRLLLDVTAALVLGLSLVGYVLFFSLRFRLRTSLALTVGSLVSILAVFVALVP</sequence>
<reference evidence="2 3" key="1">
    <citation type="submission" date="2024-09" db="EMBL/GenBank/DDBJ databases">
        <authorList>
            <person name="Sun Q."/>
            <person name="Mori K."/>
        </authorList>
    </citation>
    <scope>NUCLEOTIDE SEQUENCE [LARGE SCALE GENOMIC DNA]</scope>
    <source>
        <strain evidence="2 3">CCM 7468</strain>
    </source>
</reference>
<evidence type="ECO:0000256" key="1">
    <source>
        <dbReference type="SAM" id="Phobius"/>
    </source>
</evidence>
<keyword evidence="1" id="KW-1133">Transmembrane helix</keyword>
<keyword evidence="1" id="KW-0472">Membrane</keyword>
<dbReference type="RefSeq" id="WP_377053290.1">
    <property type="nucleotide sequence ID" value="NZ_JBHLVZ010000069.1"/>
</dbReference>
<dbReference type="PANTHER" id="PTHR40115:SF1">
    <property type="entry name" value="INNER MEMBRANE PROTEIN WITH PEPSY TM HELIX"/>
    <property type="match status" value="1"/>
</dbReference>
<feature type="transmembrane region" description="Helical" evidence="1">
    <location>
        <begin position="195"/>
        <end position="213"/>
    </location>
</feature>
<evidence type="ECO:0000313" key="2">
    <source>
        <dbReference type="EMBL" id="MFC0387640.1"/>
    </source>
</evidence>
<keyword evidence="1" id="KW-0812">Transmembrane</keyword>
<organism evidence="2 3">
    <name type="scientific">Muricoccus vinaceus</name>
    <dbReference type="NCBI Taxonomy" id="424704"/>
    <lineage>
        <taxon>Bacteria</taxon>
        <taxon>Pseudomonadati</taxon>
        <taxon>Pseudomonadota</taxon>
        <taxon>Alphaproteobacteria</taxon>
        <taxon>Acetobacterales</taxon>
        <taxon>Roseomonadaceae</taxon>
        <taxon>Muricoccus</taxon>
    </lineage>
</organism>
<dbReference type="EMBL" id="JBHLVZ010000069">
    <property type="protein sequence ID" value="MFC0387640.1"/>
    <property type="molecule type" value="Genomic_DNA"/>
</dbReference>
<feature type="transmembrane region" description="Helical" evidence="1">
    <location>
        <begin position="30"/>
        <end position="52"/>
    </location>
</feature>
<feature type="transmembrane region" description="Helical" evidence="1">
    <location>
        <begin position="160"/>
        <end position="183"/>
    </location>
</feature>
<dbReference type="Proteomes" id="UP001589789">
    <property type="component" value="Unassembled WGS sequence"/>
</dbReference>
<keyword evidence="3" id="KW-1185">Reference proteome</keyword>